<evidence type="ECO:0000256" key="10">
    <source>
        <dbReference type="SAM" id="MobiDB-lite"/>
    </source>
</evidence>
<dbReference type="PANTHER" id="PTHR46264">
    <property type="entry name" value="TYROSINE-TRNA LIGASE"/>
    <property type="match status" value="1"/>
</dbReference>
<keyword evidence="2 9" id="KW-0436">Ligase</keyword>
<keyword evidence="12" id="KW-1185">Reference proteome</keyword>
<evidence type="ECO:0000256" key="9">
    <source>
        <dbReference type="RuleBase" id="RU363036"/>
    </source>
</evidence>
<dbReference type="EMBL" id="CP126224">
    <property type="protein sequence ID" value="WIA24056.1"/>
    <property type="molecule type" value="Genomic_DNA"/>
</dbReference>
<reference evidence="11 12" key="1">
    <citation type="submission" date="2023-05" db="EMBL/GenBank/DDBJ databases">
        <title>A 100% complete, gapless, phased diploid assembly of the Scenedesmus obliquus UTEX 3031 genome.</title>
        <authorList>
            <person name="Biondi T.C."/>
            <person name="Hanschen E.R."/>
            <person name="Kwon T."/>
            <person name="Eng W."/>
            <person name="Kruse C.P.S."/>
            <person name="Koehler S.I."/>
            <person name="Kunde Y."/>
            <person name="Gleasner C.D."/>
            <person name="You Mak K.T."/>
            <person name="Polle J."/>
            <person name="Hovde B.T."/>
            <person name="Starkenburg S.R."/>
        </authorList>
    </citation>
    <scope>NUCLEOTIDE SEQUENCE [LARGE SCALE GENOMIC DNA]</scope>
    <source>
        <strain evidence="11 12">DOE0152z</strain>
    </source>
</reference>
<dbReference type="Proteomes" id="UP001244341">
    <property type="component" value="Chromosome 17b"/>
</dbReference>
<evidence type="ECO:0000256" key="5">
    <source>
        <dbReference type="ARBA" id="ARBA00022917"/>
    </source>
</evidence>
<keyword evidence="3 9" id="KW-0547">Nucleotide-binding</keyword>
<name>A0ABY8URJ5_TETOB</name>
<keyword evidence="4 9" id="KW-0067">ATP-binding</keyword>
<evidence type="ECO:0000313" key="12">
    <source>
        <dbReference type="Proteomes" id="UP001244341"/>
    </source>
</evidence>
<dbReference type="NCBIfam" id="NF006330">
    <property type="entry name" value="PRK08560.1"/>
    <property type="match status" value="1"/>
</dbReference>
<protein>
    <recommendedName>
        <fullName evidence="1">tyrosine--tRNA ligase</fullName>
        <ecNumber evidence="1">6.1.1.1</ecNumber>
    </recommendedName>
    <alternativeName>
        <fullName evidence="7">Tyrosyl-tRNA synthetase</fullName>
    </alternativeName>
</protein>
<evidence type="ECO:0000256" key="8">
    <source>
        <dbReference type="ARBA" id="ARBA00048248"/>
    </source>
</evidence>
<keyword evidence="5 9" id="KW-0648">Protein biosynthesis</keyword>
<dbReference type="Gene3D" id="3.40.50.620">
    <property type="entry name" value="HUPs"/>
    <property type="match status" value="2"/>
</dbReference>
<dbReference type="PIRSF" id="PIRSF006588">
    <property type="entry name" value="TyrRS_arch_euk"/>
    <property type="match status" value="1"/>
</dbReference>
<proteinExistence type="inferred from homology"/>
<comment type="similarity">
    <text evidence="9">Belongs to the class-I aminoacyl-tRNA synthetase family.</text>
</comment>
<dbReference type="EC" id="6.1.1.1" evidence="1"/>
<dbReference type="InterPro" id="IPR002305">
    <property type="entry name" value="aa-tRNA-synth_Ic"/>
</dbReference>
<accession>A0ABY8URJ5</accession>
<keyword evidence="6 9" id="KW-0030">Aminoacyl-tRNA synthetase</keyword>
<dbReference type="PANTHER" id="PTHR46264:SF4">
    <property type="entry name" value="TYROSINE--TRNA LIGASE, CYTOPLASMIC"/>
    <property type="match status" value="1"/>
</dbReference>
<feature type="region of interest" description="Disordered" evidence="10">
    <location>
        <begin position="1"/>
        <end position="28"/>
    </location>
</feature>
<sequence length="393" mass="44160">MADAQPAAVENAPEQLAKDMESKAQVSEQPAAAAAAEEAPLVNGLTLDERFQLCRSIGEECVTEAELRELLRRKPNPVAYDGFEPSGRMHIAQGVLKAINVNKLTKCGVTFKFWVADWFAHLNNKMGGDLKKIQTVGRYMVEVWKAVGMDLTNVQFINSSEEINSRADEYWTLVMDIGRRNNLKRIIRCSQIMGRGESEDLTAAQIMYPLMQCADIFFLKADICQLGMDQRKVNMLAREYCDDIKRKLKPIILSHRMMPGLLEGQEKMSKSDPNSAIFMEDSEGDVNVKIKKAFCPPQVTEGNPCIEYIEHIVFPWFSKFELNRSEANGGSKTYTDMAELKADYTSGALHPADLKPSLSKSLNAILEPVRQHFANNKEAAALLKQVRSYKVTR</sequence>
<dbReference type="InterPro" id="IPR014729">
    <property type="entry name" value="Rossmann-like_a/b/a_fold"/>
</dbReference>
<dbReference type="InterPro" id="IPR050489">
    <property type="entry name" value="Tyr-tRNA_synthase"/>
</dbReference>
<dbReference type="Pfam" id="PF00579">
    <property type="entry name" value="tRNA-synt_1b"/>
    <property type="match status" value="1"/>
</dbReference>
<evidence type="ECO:0000256" key="7">
    <source>
        <dbReference type="ARBA" id="ARBA00033323"/>
    </source>
</evidence>
<evidence type="ECO:0000313" key="11">
    <source>
        <dbReference type="EMBL" id="WIA24056.1"/>
    </source>
</evidence>
<dbReference type="InterPro" id="IPR023617">
    <property type="entry name" value="Tyr-tRNA-ligase_arc/euk-type"/>
</dbReference>
<comment type="catalytic activity">
    <reaction evidence="8">
        <text>tRNA(Tyr) + L-tyrosine + ATP = L-tyrosyl-tRNA(Tyr) + AMP + diphosphate + H(+)</text>
        <dbReference type="Rhea" id="RHEA:10220"/>
        <dbReference type="Rhea" id="RHEA-COMP:9706"/>
        <dbReference type="Rhea" id="RHEA-COMP:9707"/>
        <dbReference type="ChEBI" id="CHEBI:15378"/>
        <dbReference type="ChEBI" id="CHEBI:30616"/>
        <dbReference type="ChEBI" id="CHEBI:33019"/>
        <dbReference type="ChEBI" id="CHEBI:58315"/>
        <dbReference type="ChEBI" id="CHEBI:78442"/>
        <dbReference type="ChEBI" id="CHEBI:78536"/>
        <dbReference type="ChEBI" id="CHEBI:456215"/>
        <dbReference type="EC" id="6.1.1.1"/>
    </reaction>
</comment>
<evidence type="ECO:0000256" key="2">
    <source>
        <dbReference type="ARBA" id="ARBA00022598"/>
    </source>
</evidence>
<evidence type="ECO:0000256" key="4">
    <source>
        <dbReference type="ARBA" id="ARBA00022840"/>
    </source>
</evidence>
<evidence type="ECO:0000256" key="3">
    <source>
        <dbReference type="ARBA" id="ARBA00022741"/>
    </source>
</evidence>
<gene>
    <name evidence="11" type="ORF">OEZ85_013671</name>
</gene>
<evidence type="ECO:0000256" key="6">
    <source>
        <dbReference type="ARBA" id="ARBA00023146"/>
    </source>
</evidence>
<organism evidence="11 12">
    <name type="scientific">Tetradesmus obliquus</name>
    <name type="common">Green alga</name>
    <name type="synonym">Acutodesmus obliquus</name>
    <dbReference type="NCBI Taxonomy" id="3088"/>
    <lineage>
        <taxon>Eukaryota</taxon>
        <taxon>Viridiplantae</taxon>
        <taxon>Chlorophyta</taxon>
        <taxon>core chlorophytes</taxon>
        <taxon>Chlorophyceae</taxon>
        <taxon>CS clade</taxon>
        <taxon>Sphaeropleales</taxon>
        <taxon>Scenedesmaceae</taxon>
        <taxon>Tetradesmus</taxon>
    </lineage>
</organism>
<evidence type="ECO:0000256" key="1">
    <source>
        <dbReference type="ARBA" id="ARBA00013160"/>
    </source>
</evidence>
<dbReference type="SUPFAM" id="SSF52374">
    <property type="entry name" value="Nucleotidylyl transferase"/>
    <property type="match status" value="1"/>
</dbReference>